<gene>
    <name evidence="1" type="ORF">UFOVP535_17</name>
</gene>
<name>A0A6J5MS36_9CAUD</name>
<protein>
    <submittedName>
        <fullName evidence="1">Uncharacterized protein</fullName>
    </submittedName>
</protein>
<accession>A0A6J5MS36</accession>
<organism evidence="1">
    <name type="scientific">uncultured Caudovirales phage</name>
    <dbReference type="NCBI Taxonomy" id="2100421"/>
    <lineage>
        <taxon>Viruses</taxon>
        <taxon>Duplodnaviria</taxon>
        <taxon>Heunggongvirae</taxon>
        <taxon>Uroviricota</taxon>
        <taxon>Caudoviricetes</taxon>
        <taxon>Peduoviridae</taxon>
        <taxon>Maltschvirus</taxon>
        <taxon>Maltschvirus maltsch</taxon>
    </lineage>
</organism>
<reference evidence="1" key="1">
    <citation type="submission" date="2020-04" db="EMBL/GenBank/DDBJ databases">
        <authorList>
            <person name="Chiriac C."/>
            <person name="Salcher M."/>
            <person name="Ghai R."/>
            <person name="Kavagutti S V."/>
        </authorList>
    </citation>
    <scope>NUCLEOTIDE SEQUENCE</scope>
</reference>
<dbReference type="EMBL" id="LR796506">
    <property type="protein sequence ID" value="CAB4148657.1"/>
    <property type="molecule type" value="Genomic_DNA"/>
</dbReference>
<sequence length="107" mass="11966">MAGPGGARPGAGRPKKEFELDVRNIAIKAIEEYYGSIHNGFVTLLNSKEPTLIKFCWEHGVGKPTDMIEMNIEQDIKTFQVIQLPDNGRDNFIEPIEPIDETIEPIA</sequence>
<evidence type="ECO:0000313" key="1">
    <source>
        <dbReference type="EMBL" id="CAB4148657.1"/>
    </source>
</evidence>
<proteinExistence type="predicted"/>